<dbReference type="InterPro" id="IPR016181">
    <property type="entry name" value="Acyl_CoA_acyltransferase"/>
</dbReference>
<evidence type="ECO:0000256" key="3">
    <source>
        <dbReference type="ARBA" id="ARBA00022679"/>
    </source>
</evidence>
<comment type="caution">
    <text evidence="6">The sequence shown here is derived from an EMBL/GenBank/DDBJ whole genome shotgun (WGS) entry which is preliminary data.</text>
</comment>
<dbReference type="Proteomes" id="UP000237983">
    <property type="component" value="Unassembled WGS sequence"/>
</dbReference>
<evidence type="ECO:0000259" key="5">
    <source>
        <dbReference type="PROSITE" id="PS51186"/>
    </source>
</evidence>
<proteinExistence type="inferred from homology"/>
<dbReference type="EMBL" id="PVTL01000006">
    <property type="protein sequence ID" value="PRY67592.1"/>
    <property type="molecule type" value="Genomic_DNA"/>
</dbReference>
<keyword evidence="7" id="KW-1185">Reference proteome</keyword>
<sequence length="163" mass="17717">MAWQLRVAGSHDLAPIMAIESSTFGTDAWTDSAMRADLGNRHTYYLVAFHPETPDLIEGYAGLLSPVGSGEGDIQTIAVAESARRQGLGRMLMQALIAEARARRATALFLEVRADNPTAQQLYVSLGFEEIAVRPKYYQPDGVDARIMRLSIAEPRLSPAVGA</sequence>
<feature type="domain" description="N-acetyltransferase" evidence="5">
    <location>
        <begin position="3"/>
        <end position="153"/>
    </location>
</feature>
<keyword evidence="4" id="KW-0012">Acyltransferase</keyword>
<evidence type="ECO:0000313" key="6">
    <source>
        <dbReference type="EMBL" id="PRY67592.1"/>
    </source>
</evidence>
<evidence type="ECO:0000256" key="1">
    <source>
        <dbReference type="ARBA" id="ARBA00005395"/>
    </source>
</evidence>
<comment type="similarity">
    <text evidence="1">Belongs to the acetyltransferase family. RimI subfamily.</text>
</comment>
<reference evidence="6 7" key="1">
    <citation type="submission" date="2018-03" db="EMBL/GenBank/DDBJ databases">
        <title>Genomic Encyclopedia of Type Strains, Phase III (KMG-III): the genomes of soil and plant-associated and newly described type strains.</title>
        <authorList>
            <person name="Whitman W."/>
        </authorList>
    </citation>
    <scope>NUCLEOTIDE SEQUENCE [LARGE SCALE GENOMIC DNA]</scope>
    <source>
        <strain evidence="6 7">CGMCC 1.12484</strain>
    </source>
</reference>
<protein>
    <submittedName>
        <fullName evidence="6">Ribosomal-protein-alanine N-acetyltransferase</fullName>
    </submittedName>
</protein>
<dbReference type="Gene3D" id="3.40.630.30">
    <property type="match status" value="1"/>
</dbReference>
<organism evidence="6 7">
    <name type="scientific">Glaciihabitans tibetensis</name>
    <dbReference type="NCBI Taxonomy" id="1266600"/>
    <lineage>
        <taxon>Bacteria</taxon>
        <taxon>Bacillati</taxon>
        <taxon>Actinomycetota</taxon>
        <taxon>Actinomycetes</taxon>
        <taxon>Micrococcales</taxon>
        <taxon>Microbacteriaceae</taxon>
        <taxon>Glaciihabitans</taxon>
    </lineage>
</organism>
<dbReference type="OrthoDB" id="529907at2"/>
<gene>
    <name evidence="6" type="ORF">B0I08_106199</name>
</gene>
<evidence type="ECO:0000313" key="7">
    <source>
        <dbReference type="Proteomes" id="UP000237983"/>
    </source>
</evidence>
<dbReference type="NCBIfam" id="TIGR01575">
    <property type="entry name" value="rimI"/>
    <property type="match status" value="1"/>
</dbReference>
<evidence type="ECO:0000256" key="4">
    <source>
        <dbReference type="ARBA" id="ARBA00023315"/>
    </source>
</evidence>
<dbReference type="PROSITE" id="PS51186">
    <property type="entry name" value="GNAT"/>
    <property type="match status" value="1"/>
</dbReference>
<dbReference type="InterPro" id="IPR000182">
    <property type="entry name" value="GNAT_dom"/>
</dbReference>
<keyword evidence="3 6" id="KW-0808">Transferase</keyword>
<dbReference type="CDD" id="cd04301">
    <property type="entry name" value="NAT_SF"/>
    <property type="match status" value="1"/>
</dbReference>
<dbReference type="InterPro" id="IPR006464">
    <property type="entry name" value="AcTrfase_RimI/Ard1"/>
</dbReference>
<dbReference type="GO" id="GO:0008080">
    <property type="term" value="F:N-acetyltransferase activity"/>
    <property type="evidence" value="ECO:0007669"/>
    <property type="project" value="InterPro"/>
</dbReference>
<name>A0A2T0VBN2_9MICO</name>
<dbReference type="SUPFAM" id="SSF55729">
    <property type="entry name" value="Acyl-CoA N-acyltransferases (Nat)"/>
    <property type="match status" value="1"/>
</dbReference>
<dbReference type="PANTHER" id="PTHR43420">
    <property type="entry name" value="ACETYLTRANSFERASE"/>
    <property type="match status" value="1"/>
</dbReference>
<dbReference type="Pfam" id="PF00583">
    <property type="entry name" value="Acetyltransf_1"/>
    <property type="match status" value="1"/>
</dbReference>
<evidence type="ECO:0000256" key="2">
    <source>
        <dbReference type="ARBA" id="ARBA00022490"/>
    </source>
</evidence>
<dbReference type="RefSeq" id="WP_106213288.1">
    <property type="nucleotide sequence ID" value="NZ_PVTL01000006.1"/>
</dbReference>
<keyword evidence="2" id="KW-0963">Cytoplasm</keyword>
<dbReference type="InterPro" id="IPR050680">
    <property type="entry name" value="YpeA/RimI_acetyltransf"/>
</dbReference>
<dbReference type="AlphaFoldDB" id="A0A2T0VBN2"/>
<accession>A0A2T0VBN2</accession>